<name>A0A5A7P5G5_STRAF</name>
<accession>A0A5A7P5G5</accession>
<dbReference type="AlphaFoldDB" id="A0A5A7P5G5"/>
<gene>
    <name evidence="1" type="ORF">STAS_03760</name>
</gene>
<reference evidence="2" key="1">
    <citation type="journal article" date="2019" name="Curr. Biol.">
        <title>Genome Sequence of Striga asiatica Provides Insight into the Evolution of Plant Parasitism.</title>
        <authorList>
            <person name="Yoshida S."/>
            <person name="Kim S."/>
            <person name="Wafula E.K."/>
            <person name="Tanskanen J."/>
            <person name="Kim Y.M."/>
            <person name="Honaas L."/>
            <person name="Yang Z."/>
            <person name="Spallek T."/>
            <person name="Conn C.E."/>
            <person name="Ichihashi Y."/>
            <person name="Cheong K."/>
            <person name="Cui S."/>
            <person name="Der J.P."/>
            <person name="Gundlach H."/>
            <person name="Jiao Y."/>
            <person name="Hori C."/>
            <person name="Ishida J.K."/>
            <person name="Kasahara H."/>
            <person name="Kiba T."/>
            <person name="Kim M.S."/>
            <person name="Koo N."/>
            <person name="Laohavisit A."/>
            <person name="Lee Y.H."/>
            <person name="Lumba S."/>
            <person name="McCourt P."/>
            <person name="Mortimer J.C."/>
            <person name="Mutuku J.M."/>
            <person name="Nomura T."/>
            <person name="Sasaki-Sekimoto Y."/>
            <person name="Seto Y."/>
            <person name="Wang Y."/>
            <person name="Wakatake T."/>
            <person name="Sakakibara H."/>
            <person name="Demura T."/>
            <person name="Yamaguchi S."/>
            <person name="Yoneyama K."/>
            <person name="Manabe R.I."/>
            <person name="Nelson D.C."/>
            <person name="Schulman A.H."/>
            <person name="Timko M.P."/>
            <person name="dePamphilis C.W."/>
            <person name="Choi D."/>
            <person name="Shirasu K."/>
        </authorList>
    </citation>
    <scope>NUCLEOTIDE SEQUENCE [LARGE SCALE GENOMIC DNA]</scope>
    <source>
        <strain evidence="2">cv. UVA1</strain>
    </source>
</reference>
<evidence type="ECO:0000313" key="2">
    <source>
        <dbReference type="Proteomes" id="UP000325081"/>
    </source>
</evidence>
<dbReference type="Proteomes" id="UP000325081">
    <property type="component" value="Unassembled WGS sequence"/>
</dbReference>
<protein>
    <submittedName>
        <fullName evidence="1">Cellulose synthase family protein</fullName>
    </submittedName>
</protein>
<keyword evidence="2" id="KW-1185">Reference proteome</keyword>
<evidence type="ECO:0000313" key="1">
    <source>
        <dbReference type="EMBL" id="GER28002.1"/>
    </source>
</evidence>
<organism evidence="1 2">
    <name type="scientific">Striga asiatica</name>
    <name type="common">Asiatic witchweed</name>
    <name type="synonym">Buchnera asiatica</name>
    <dbReference type="NCBI Taxonomy" id="4170"/>
    <lineage>
        <taxon>Eukaryota</taxon>
        <taxon>Viridiplantae</taxon>
        <taxon>Streptophyta</taxon>
        <taxon>Embryophyta</taxon>
        <taxon>Tracheophyta</taxon>
        <taxon>Spermatophyta</taxon>
        <taxon>Magnoliopsida</taxon>
        <taxon>eudicotyledons</taxon>
        <taxon>Gunneridae</taxon>
        <taxon>Pentapetalae</taxon>
        <taxon>asterids</taxon>
        <taxon>lamiids</taxon>
        <taxon>Lamiales</taxon>
        <taxon>Orobanchaceae</taxon>
        <taxon>Buchnereae</taxon>
        <taxon>Striga</taxon>
    </lineage>
</organism>
<dbReference type="EMBL" id="BKCP01002225">
    <property type="protein sequence ID" value="GER28002.1"/>
    <property type="molecule type" value="Genomic_DNA"/>
</dbReference>
<proteinExistence type="predicted"/>
<comment type="caution">
    <text evidence="1">The sequence shown here is derived from an EMBL/GenBank/DDBJ whole genome shotgun (WGS) entry which is preliminary data.</text>
</comment>
<sequence length="117" mass="13339">MASEEDGLTWRDDARKIVVLDVEIGQLSELSNRNRDPSFQRVVVQVKTRQAAQLRQVGSQLSGEPFTLQRDVDHSPMLVASNSDERAATWFAFSGPRREALVHRVQCQLDFHQRAHL</sequence>